<dbReference type="CDD" id="cd03794">
    <property type="entry name" value="GT4_WbuB-like"/>
    <property type="match status" value="1"/>
</dbReference>
<dbReference type="Gene3D" id="3.40.50.2000">
    <property type="entry name" value="Glycogen Phosphorylase B"/>
    <property type="match status" value="2"/>
</dbReference>
<evidence type="ECO:0000313" key="5">
    <source>
        <dbReference type="EMBL" id="MCT2042898.1"/>
    </source>
</evidence>
<dbReference type="EMBL" id="JALXSQ010000019">
    <property type="protein sequence ID" value="MCT2042898.1"/>
    <property type="molecule type" value="Genomic_DNA"/>
</dbReference>
<dbReference type="InterPro" id="IPR028098">
    <property type="entry name" value="Glyco_trans_4-like_N"/>
</dbReference>
<evidence type="ECO:0000256" key="3">
    <source>
        <dbReference type="ARBA" id="ARBA00022679"/>
    </source>
</evidence>
<feature type="domain" description="Glycosyltransferase subfamily 4-like N-terminal" evidence="4">
    <location>
        <begin position="18"/>
        <end position="208"/>
    </location>
</feature>
<dbReference type="Proteomes" id="UP001525379">
    <property type="component" value="Unassembled WGS sequence"/>
</dbReference>
<organism evidence="5 6">
    <name type="scientific">Pseudoclavibacter albus</name>
    <dbReference type="NCBI Taxonomy" id="272241"/>
    <lineage>
        <taxon>Bacteria</taxon>
        <taxon>Bacillati</taxon>
        <taxon>Actinomycetota</taxon>
        <taxon>Actinomycetes</taxon>
        <taxon>Micrococcales</taxon>
        <taxon>Microbacteriaceae</taxon>
        <taxon>Pseudoclavibacter</taxon>
    </lineage>
</organism>
<dbReference type="PANTHER" id="PTHR45947:SF3">
    <property type="entry name" value="SULFOQUINOVOSYL TRANSFERASE SQD2"/>
    <property type="match status" value="1"/>
</dbReference>
<keyword evidence="2" id="KW-0328">Glycosyltransferase</keyword>
<protein>
    <recommendedName>
        <fullName evidence="1">D-inositol 3-phosphate glycosyltransferase</fullName>
    </recommendedName>
</protein>
<proteinExistence type="predicted"/>
<evidence type="ECO:0000313" key="6">
    <source>
        <dbReference type="Proteomes" id="UP001525379"/>
    </source>
</evidence>
<evidence type="ECO:0000259" key="4">
    <source>
        <dbReference type="Pfam" id="PF13579"/>
    </source>
</evidence>
<comment type="caution">
    <text evidence="5">The sequence shown here is derived from an EMBL/GenBank/DDBJ whole genome shotgun (WGS) entry which is preliminary data.</text>
</comment>
<name>A0ABT2HX63_9MICO</name>
<evidence type="ECO:0000256" key="1">
    <source>
        <dbReference type="ARBA" id="ARBA00021292"/>
    </source>
</evidence>
<keyword evidence="3" id="KW-0808">Transferase</keyword>
<dbReference type="InterPro" id="IPR050194">
    <property type="entry name" value="Glycosyltransferase_grp1"/>
</dbReference>
<evidence type="ECO:0000256" key="2">
    <source>
        <dbReference type="ARBA" id="ARBA00022676"/>
    </source>
</evidence>
<reference evidence="5 6" key="1">
    <citation type="submission" date="2022-04" db="EMBL/GenBank/DDBJ databases">
        <title>Human microbiome associated bacterial genomes.</title>
        <authorList>
            <person name="Sandstrom S."/>
            <person name="Salamzade R."/>
            <person name="Kalan L.R."/>
        </authorList>
    </citation>
    <scope>NUCLEOTIDE SEQUENCE [LARGE SCALE GENOMIC DNA]</scope>
    <source>
        <strain evidence="6">p3-SID1799</strain>
    </source>
</reference>
<dbReference type="Pfam" id="PF13692">
    <property type="entry name" value="Glyco_trans_1_4"/>
    <property type="match status" value="1"/>
</dbReference>
<dbReference type="PANTHER" id="PTHR45947">
    <property type="entry name" value="SULFOQUINOVOSYL TRANSFERASE SQD2"/>
    <property type="match status" value="1"/>
</dbReference>
<accession>A0ABT2HX63</accession>
<sequence>MRILLITHYFAPENAAPQRRWDSIGVELVKAGHELHVLCPPPHYPSGRVREGYRKRYRPGSWQTTCYGATVHRVAYMPHGLGIASRTLDHLIAGVDSIRRACRLFSRRRPDVIITTAPGIPSIFVSRFLGALWKRPVIVEMRDAWPDLVTHVPGLVRDGGSRALMKRLIHEAITSGQRGSAGIVTTTARFADVLTERGLQRPVVIRNGSSLSQHRTIPPRELPQGDELRELRAVYVGNLGRSQGLDVVLMAAAKLRDEGLPIRVRLVGRGAEATRLAKLNRLLGSPAELVGPVPASQVGIHYAWADTTIVSLKDWEPFEWTVPSKLYELLAVGRHITCLLGGEGAQIVRETNAGDVVTPGDVDGLVTLWRGLFEEPERLARSEEGRRWVSEHVEFERLGAKYLELIEQVAAEAKVS</sequence>
<dbReference type="RefSeq" id="WP_260104231.1">
    <property type="nucleotide sequence ID" value="NZ_JALXSQ010000019.1"/>
</dbReference>
<dbReference type="Pfam" id="PF13579">
    <property type="entry name" value="Glyco_trans_4_4"/>
    <property type="match status" value="1"/>
</dbReference>
<dbReference type="SUPFAM" id="SSF53756">
    <property type="entry name" value="UDP-Glycosyltransferase/glycogen phosphorylase"/>
    <property type="match status" value="1"/>
</dbReference>
<keyword evidence="6" id="KW-1185">Reference proteome</keyword>
<gene>
    <name evidence="5" type="ORF">M3D15_06090</name>
</gene>